<evidence type="ECO:0000313" key="1">
    <source>
        <dbReference type="EMBL" id="GAA4009221.1"/>
    </source>
</evidence>
<dbReference type="Gene3D" id="3.90.1140.10">
    <property type="entry name" value="Cyclic phosphodiesterase"/>
    <property type="match status" value="1"/>
</dbReference>
<dbReference type="InterPro" id="IPR009097">
    <property type="entry name" value="Cyclic_Pdiesterase"/>
</dbReference>
<dbReference type="SUPFAM" id="SSF55144">
    <property type="entry name" value="LigT-like"/>
    <property type="match status" value="1"/>
</dbReference>
<gene>
    <name evidence="1" type="ORF">GCM10022211_24030</name>
</gene>
<evidence type="ECO:0000313" key="2">
    <source>
        <dbReference type="Proteomes" id="UP001501310"/>
    </source>
</evidence>
<organism evidence="1 2">
    <name type="scientific">Sphingomonas humi</name>
    <dbReference type="NCBI Taxonomy" id="335630"/>
    <lineage>
        <taxon>Bacteria</taxon>
        <taxon>Pseudomonadati</taxon>
        <taxon>Pseudomonadota</taxon>
        <taxon>Alphaproteobacteria</taxon>
        <taxon>Sphingomonadales</taxon>
        <taxon>Sphingomonadaceae</taxon>
        <taxon>Sphingomonas</taxon>
    </lineage>
</organism>
<dbReference type="EMBL" id="BAAAZD010000002">
    <property type="protein sequence ID" value="GAA4009221.1"/>
    <property type="molecule type" value="Genomic_DNA"/>
</dbReference>
<accession>A0ABP7SAW0</accession>
<comment type="caution">
    <text evidence="1">The sequence shown here is derived from an EMBL/GenBank/DDBJ whole genome shotgun (WGS) entry which is preliminary data.</text>
</comment>
<name>A0ABP7SAW0_9SPHN</name>
<dbReference type="Pfam" id="PF13563">
    <property type="entry name" value="2_5_RNA_ligase2"/>
    <property type="match status" value="1"/>
</dbReference>
<proteinExistence type="predicted"/>
<dbReference type="Proteomes" id="UP001501310">
    <property type="component" value="Unassembled WGS sequence"/>
</dbReference>
<protein>
    <recommendedName>
        <fullName evidence="3">2'-5' RNA ligase family protein</fullName>
    </recommendedName>
</protein>
<reference evidence="2" key="1">
    <citation type="journal article" date="2019" name="Int. J. Syst. Evol. Microbiol.">
        <title>The Global Catalogue of Microorganisms (GCM) 10K type strain sequencing project: providing services to taxonomists for standard genome sequencing and annotation.</title>
        <authorList>
            <consortium name="The Broad Institute Genomics Platform"/>
            <consortium name="The Broad Institute Genome Sequencing Center for Infectious Disease"/>
            <person name="Wu L."/>
            <person name="Ma J."/>
        </authorList>
    </citation>
    <scope>NUCLEOTIDE SEQUENCE [LARGE SCALE GENOMIC DNA]</scope>
    <source>
        <strain evidence="2">JCM 16603</strain>
    </source>
</reference>
<keyword evidence="2" id="KW-1185">Reference proteome</keyword>
<evidence type="ECO:0008006" key="3">
    <source>
        <dbReference type="Google" id="ProtNLM"/>
    </source>
</evidence>
<dbReference type="RefSeq" id="WP_344710648.1">
    <property type="nucleotide sequence ID" value="NZ_BAAAZD010000002.1"/>
</dbReference>
<sequence length="167" mass="18292">MSGALIVTAALGAEDFAWLDGQRRTYFPPERNQLSAHLTMFHALPPSAEAEAGRVLAREASTPAPAAKVAGLMNLGRGVAYRIVSDELEAVRRSIADHFHGFLTAQDGQGWRPHVTIMNKAEPKAAKALLRELEAGFSPRPLKIAGLELHRYLGGPWERLGRWSFRG</sequence>